<evidence type="ECO:0000313" key="2">
    <source>
        <dbReference type="EMBL" id="PIL31101.1"/>
    </source>
</evidence>
<proteinExistence type="predicted"/>
<sequence length="595" mass="67496">MGLFIRISTDQPQHRHDHLKLHKQQSAVPRRAIFARPLSFVNQKFAMHRFKADIFRQPRLNFDVLCLVCNSLTEISDVLSFALTCSELTVPALQRRLRISPINLSNDELVHSFHRFIFADEPARAQYIYGLKLPRANRLPLGEPPGSRLRPLQDPLMEILKAAVHLQYISFPTAIDLFPVLTAAANIASLRELHIVFADFGGDCRWSPWKLLGTFRSPLRSLRIDSSNDSANEGFSVKLIHDYLASFATTLEVLELHSIDFYPSPSPLTTQFTALRSLTTHTVLNFDESTMEVLLRLFPNLDNTLSLGFLGVMDGEHDLLGLRERSKEVQTARTWSGLDHVVCDVRLAFLMALQCPIRRMHITVLRFYGRGLLGPVLRDNCPRLLHLSLLNNNSLRDLDDLFPASEEVNALTHLVVFVDVEVRKVYGRPTSIPWAQFKDKLLDSMKHLRLTHLRVVFRYTVWHEATAAPSAIRERDAMYTAHETDLHAVATRVFDAMPTIQYVLLATCGHTYQCLPRNEAPPGATETLNKWHASKAWRAPDSPLTKGQGHSKAKASPVALSREAAETIVAQEELHLSREEEVKVQRCDDATARRR</sequence>
<feature type="region of interest" description="Disordered" evidence="1">
    <location>
        <begin position="539"/>
        <end position="559"/>
    </location>
</feature>
<accession>A0A2G8SBH4</accession>
<dbReference type="OrthoDB" id="2748713at2759"/>
<protein>
    <recommendedName>
        <fullName evidence="4">F-box domain-containing protein</fullName>
    </recommendedName>
</protein>
<gene>
    <name evidence="2" type="ORF">GSI_05797</name>
</gene>
<feature type="region of interest" description="Disordered" evidence="1">
    <location>
        <begin position="575"/>
        <end position="595"/>
    </location>
</feature>
<evidence type="ECO:0008006" key="4">
    <source>
        <dbReference type="Google" id="ProtNLM"/>
    </source>
</evidence>
<reference evidence="2 3" key="1">
    <citation type="journal article" date="2015" name="Sci. Rep.">
        <title>Chromosome-level genome map provides insights into diverse defense mechanisms in the medicinal fungus Ganoderma sinense.</title>
        <authorList>
            <person name="Zhu Y."/>
            <person name="Xu J."/>
            <person name="Sun C."/>
            <person name="Zhou S."/>
            <person name="Xu H."/>
            <person name="Nelson D.R."/>
            <person name="Qian J."/>
            <person name="Song J."/>
            <person name="Luo H."/>
            <person name="Xiang L."/>
            <person name="Li Y."/>
            <person name="Xu Z."/>
            <person name="Ji A."/>
            <person name="Wang L."/>
            <person name="Lu S."/>
            <person name="Hayward A."/>
            <person name="Sun W."/>
            <person name="Li X."/>
            <person name="Schwartz D.C."/>
            <person name="Wang Y."/>
            <person name="Chen S."/>
        </authorList>
    </citation>
    <scope>NUCLEOTIDE SEQUENCE [LARGE SCALE GENOMIC DNA]</scope>
    <source>
        <strain evidence="2 3">ZZ0214-1</strain>
    </source>
</reference>
<organism evidence="2 3">
    <name type="scientific">Ganoderma sinense ZZ0214-1</name>
    <dbReference type="NCBI Taxonomy" id="1077348"/>
    <lineage>
        <taxon>Eukaryota</taxon>
        <taxon>Fungi</taxon>
        <taxon>Dikarya</taxon>
        <taxon>Basidiomycota</taxon>
        <taxon>Agaricomycotina</taxon>
        <taxon>Agaricomycetes</taxon>
        <taxon>Polyporales</taxon>
        <taxon>Polyporaceae</taxon>
        <taxon>Ganoderma</taxon>
    </lineage>
</organism>
<evidence type="ECO:0000313" key="3">
    <source>
        <dbReference type="Proteomes" id="UP000230002"/>
    </source>
</evidence>
<keyword evidence="3" id="KW-1185">Reference proteome</keyword>
<dbReference type="EMBL" id="AYKW01000012">
    <property type="protein sequence ID" value="PIL31101.1"/>
    <property type="molecule type" value="Genomic_DNA"/>
</dbReference>
<evidence type="ECO:0000256" key="1">
    <source>
        <dbReference type="SAM" id="MobiDB-lite"/>
    </source>
</evidence>
<comment type="caution">
    <text evidence="2">The sequence shown here is derived from an EMBL/GenBank/DDBJ whole genome shotgun (WGS) entry which is preliminary data.</text>
</comment>
<name>A0A2G8SBH4_9APHY</name>
<dbReference type="AlphaFoldDB" id="A0A2G8SBH4"/>
<dbReference type="Proteomes" id="UP000230002">
    <property type="component" value="Unassembled WGS sequence"/>
</dbReference>